<dbReference type="AlphaFoldDB" id="A0A151M7J8"/>
<evidence type="ECO:0000313" key="2">
    <source>
        <dbReference type="EMBL" id="KYO20503.1"/>
    </source>
</evidence>
<feature type="region of interest" description="Disordered" evidence="1">
    <location>
        <begin position="1"/>
        <end position="25"/>
    </location>
</feature>
<dbReference type="EMBL" id="AKHW03006382">
    <property type="protein sequence ID" value="KYO20503.1"/>
    <property type="molecule type" value="Genomic_DNA"/>
</dbReference>
<proteinExistence type="predicted"/>
<gene>
    <name evidence="2" type="ORF">Y1Q_0014850</name>
</gene>
<protein>
    <submittedName>
        <fullName evidence="2">Uncharacterized protein</fullName>
    </submittedName>
</protein>
<dbReference type="Proteomes" id="UP000050525">
    <property type="component" value="Unassembled WGS sequence"/>
</dbReference>
<comment type="caution">
    <text evidence="2">The sequence shown here is derived from an EMBL/GenBank/DDBJ whole genome shotgun (WGS) entry which is preliminary data.</text>
</comment>
<reference evidence="2 3" key="1">
    <citation type="journal article" date="2012" name="Genome Biol.">
        <title>Sequencing three crocodilian genomes to illuminate the evolution of archosaurs and amniotes.</title>
        <authorList>
            <person name="St John J.A."/>
            <person name="Braun E.L."/>
            <person name="Isberg S.R."/>
            <person name="Miles L.G."/>
            <person name="Chong A.Y."/>
            <person name="Gongora J."/>
            <person name="Dalzell P."/>
            <person name="Moran C."/>
            <person name="Bed'hom B."/>
            <person name="Abzhanov A."/>
            <person name="Burgess S.C."/>
            <person name="Cooksey A.M."/>
            <person name="Castoe T.A."/>
            <person name="Crawford N.G."/>
            <person name="Densmore L.D."/>
            <person name="Drew J.C."/>
            <person name="Edwards S.V."/>
            <person name="Faircloth B.C."/>
            <person name="Fujita M.K."/>
            <person name="Greenwold M.J."/>
            <person name="Hoffmann F.G."/>
            <person name="Howard J.M."/>
            <person name="Iguchi T."/>
            <person name="Janes D.E."/>
            <person name="Khan S.Y."/>
            <person name="Kohno S."/>
            <person name="de Koning A.J."/>
            <person name="Lance S.L."/>
            <person name="McCarthy F.M."/>
            <person name="McCormack J.E."/>
            <person name="Merchant M.E."/>
            <person name="Peterson D.G."/>
            <person name="Pollock D.D."/>
            <person name="Pourmand N."/>
            <person name="Raney B.J."/>
            <person name="Roessler K.A."/>
            <person name="Sanford J.R."/>
            <person name="Sawyer R.H."/>
            <person name="Schmidt C.J."/>
            <person name="Triplett E.W."/>
            <person name="Tuberville T.D."/>
            <person name="Venegas-Anaya M."/>
            <person name="Howard J.T."/>
            <person name="Jarvis E.D."/>
            <person name="Guillette L.J.Jr."/>
            <person name="Glenn T.C."/>
            <person name="Green R.E."/>
            <person name="Ray D.A."/>
        </authorList>
    </citation>
    <scope>NUCLEOTIDE SEQUENCE [LARGE SCALE GENOMIC DNA]</scope>
    <source>
        <strain evidence="2">KSC_2009_1</strain>
    </source>
</reference>
<sequence>MGSGGRRKHSNGQMGPEENAVLGAQRPIPANRSLCNQNLEDGGGCHLLQHQLPRTLCILHSRSLAEEVKSFTSMCVESSCQKKLSSLLDIRPEQVGLELM</sequence>
<evidence type="ECO:0000256" key="1">
    <source>
        <dbReference type="SAM" id="MobiDB-lite"/>
    </source>
</evidence>
<feature type="compositionally biased region" description="Basic residues" evidence="1">
    <location>
        <begin position="1"/>
        <end position="10"/>
    </location>
</feature>
<accession>A0A151M7J8</accession>
<organism evidence="2 3">
    <name type="scientific">Alligator mississippiensis</name>
    <name type="common">American alligator</name>
    <dbReference type="NCBI Taxonomy" id="8496"/>
    <lineage>
        <taxon>Eukaryota</taxon>
        <taxon>Metazoa</taxon>
        <taxon>Chordata</taxon>
        <taxon>Craniata</taxon>
        <taxon>Vertebrata</taxon>
        <taxon>Euteleostomi</taxon>
        <taxon>Archelosauria</taxon>
        <taxon>Archosauria</taxon>
        <taxon>Crocodylia</taxon>
        <taxon>Alligatoridae</taxon>
        <taxon>Alligatorinae</taxon>
        <taxon>Alligator</taxon>
    </lineage>
</organism>
<evidence type="ECO:0000313" key="3">
    <source>
        <dbReference type="Proteomes" id="UP000050525"/>
    </source>
</evidence>
<keyword evidence="3" id="KW-1185">Reference proteome</keyword>
<name>A0A151M7J8_ALLMI</name>